<dbReference type="Pfam" id="PF00884">
    <property type="entry name" value="Sulfatase"/>
    <property type="match status" value="1"/>
</dbReference>
<evidence type="ECO:0000313" key="4">
    <source>
        <dbReference type="Proteomes" id="UP001290861"/>
    </source>
</evidence>
<dbReference type="SUPFAM" id="SSF53649">
    <property type="entry name" value="Alkaline phosphatase-like"/>
    <property type="match status" value="1"/>
</dbReference>
<dbReference type="PANTHER" id="PTHR43751:SF1">
    <property type="entry name" value="SULFATASE ATSG-RELATED"/>
    <property type="match status" value="1"/>
</dbReference>
<dbReference type="Gene3D" id="3.40.720.10">
    <property type="entry name" value="Alkaline Phosphatase, subunit A"/>
    <property type="match status" value="1"/>
</dbReference>
<feature type="domain" description="Sulfatase N-terminal" evidence="2">
    <location>
        <begin position="28"/>
        <end position="301"/>
    </location>
</feature>
<reference evidence="3 4" key="1">
    <citation type="journal article" date="2024" name="Appl. Environ. Microbiol.">
        <title>Pontiella agarivorans sp. nov., a novel marine anaerobic bacterium capable of degrading macroalgal polysaccharides and fixing nitrogen.</title>
        <authorList>
            <person name="Liu N."/>
            <person name="Kivenson V."/>
            <person name="Peng X."/>
            <person name="Cui Z."/>
            <person name="Lankiewicz T.S."/>
            <person name="Gosselin K.M."/>
            <person name="English C.J."/>
            <person name="Blair E.M."/>
            <person name="O'Malley M.A."/>
            <person name="Valentine D.L."/>
        </authorList>
    </citation>
    <scope>NUCLEOTIDE SEQUENCE [LARGE SCALE GENOMIC DNA]</scope>
    <source>
        <strain evidence="3 4">NLcol2</strain>
    </source>
</reference>
<feature type="chain" id="PRO_5045491757" evidence="1">
    <location>
        <begin position="21"/>
        <end position="466"/>
    </location>
</feature>
<dbReference type="InterPro" id="IPR017850">
    <property type="entry name" value="Alkaline_phosphatase_core_sf"/>
</dbReference>
<protein>
    <submittedName>
        <fullName evidence="3">Sulfatase-like hydrolase/transferase</fullName>
    </submittedName>
</protein>
<gene>
    <name evidence="3" type="ORF">P9H32_15525</name>
</gene>
<dbReference type="EMBL" id="JARVCO010000012">
    <property type="protein sequence ID" value="MDZ8120041.1"/>
    <property type="molecule type" value="Genomic_DNA"/>
</dbReference>
<dbReference type="InterPro" id="IPR000917">
    <property type="entry name" value="Sulfatase_N"/>
</dbReference>
<comment type="caution">
    <text evidence="3">The sequence shown here is derived from an EMBL/GenBank/DDBJ whole genome shotgun (WGS) entry which is preliminary data.</text>
</comment>
<name>A0ABU5N1A9_9BACT</name>
<dbReference type="InterPro" id="IPR052701">
    <property type="entry name" value="GAG_Ulvan_Degrading_Sulfatases"/>
</dbReference>
<feature type="signal peptide" evidence="1">
    <location>
        <begin position="1"/>
        <end position="20"/>
    </location>
</feature>
<keyword evidence="4" id="KW-1185">Reference proteome</keyword>
<dbReference type="PANTHER" id="PTHR43751">
    <property type="entry name" value="SULFATASE"/>
    <property type="match status" value="1"/>
</dbReference>
<evidence type="ECO:0000313" key="3">
    <source>
        <dbReference type="EMBL" id="MDZ8120041.1"/>
    </source>
</evidence>
<proteinExistence type="predicted"/>
<evidence type="ECO:0000259" key="2">
    <source>
        <dbReference type="Pfam" id="PF00884"/>
    </source>
</evidence>
<dbReference type="Proteomes" id="UP001290861">
    <property type="component" value="Unassembled WGS sequence"/>
</dbReference>
<organism evidence="3 4">
    <name type="scientific">Pontiella agarivorans</name>
    <dbReference type="NCBI Taxonomy" id="3038953"/>
    <lineage>
        <taxon>Bacteria</taxon>
        <taxon>Pseudomonadati</taxon>
        <taxon>Kiritimatiellota</taxon>
        <taxon>Kiritimatiellia</taxon>
        <taxon>Kiritimatiellales</taxon>
        <taxon>Pontiellaceae</taxon>
        <taxon>Pontiella</taxon>
    </lineage>
</organism>
<sequence>MKLKMNVLRMLALAFLGVCAQADEAEKPNIIILLGDDIGYEAFGCTGNAFAQTPNMDQLAKEGLVFDRLYTTVATCRPSRTELYTGLFPLSTGVVANTVRTKKPGVKSMVEFLEPLGYRVGLTGKIHFNQGKKFTKIPGFPVGANDDIAEYDLSGVKSFIEKAQENNQPFCTVVASVHAHHPWTVGTPQKDGVERVPVPEDYVDTPATREALVRHAAEVTAFDQQLADIRLMMDEMNLTENTILICLSEQGMAMPRGKWSIYEKGNRSLGIFVWPGTIQPGRTQVLSKYADILPTLIDYAGGPDPKLDGFSLRPVLEGKSQHHRDVVHVLSVNPTRRCALIEDDWKLVWSPERNASQLYKGFDEKKPENGEYTKKFAEVWTEWNIAAQVDPSAAQKVKHVLHPDEFEIYRIDRDYDEWNNLAQNPEIRARIRTMHERLNGIVGDAMNMADSDINQKNSAKKKTKKK</sequence>
<accession>A0ABU5N1A9</accession>
<keyword evidence="1" id="KW-0732">Signal</keyword>
<evidence type="ECO:0000256" key="1">
    <source>
        <dbReference type="SAM" id="SignalP"/>
    </source>
</evidence>
<dbReference type="RefSeq" id="WP_322609819.1">
    <property type="nucleotide sequence ID" value="NZ_JARVCO010000012.1"/>
</dbReference>